<evidence type="ECO:0000313" key="3">
    <source>
        <dbReference type="Proteomes" id="UP000001740"/>
    </source>
</evidence>
<gene>
    <name evidence="2" type="ordered locus">PXO_05814</name>
</gene>
<evidence type="ECO:0000256" key="1">
    <source>
        <dbReference type="SAM" id="Phobius"/>
    </source>
</evidence>
<keyword evidence="1" id="KW-0472">Membrane</keyword>
<keyword evidence="1" id="KW-0812">Transmembrane</keyword>
<keyword evidence="1" id="KW-1133">Transmembrane helix</keyword>
<dbReference type="HOGENOM" id="CLU_3278803_0_0_6"/>
<dbReference type="EMBL" id="CP000967">
    <property type="protein sequence ID" value="ACD57471.1"/>
    <property type="molecule type" value="Genomic_DNA"/>
</dbReference>
<name>A0A0K0GGX1_XANOP</name>
<dbReference type="KEGG" id="xop:PXO_05814"/>
<organism evidence="2 3">
    <name type="scientific">Xanthomonas oryzae pv. oryzae (strain PXO99A)</name>
    <dbReference type="NCBI Taxonomy" id="360094"/>
    <lineage>
        <taxon>Bacteria</taxon>
        <taxon>Pseudomonadati</taxon>
        <taxon>Pseudomonadota</taxon>
        <taxon>Gammaproteobacteria</taxon>
        <taxon>Lysobacterales</taxon>
        <taxon>Lysobacteraceae</taxon>
        <taxon>Xanthomonas</taxon>
    </lineage>
</organism>
<reference evidence="2 3" key="1">
    <citation type="journal article" date="2008" name="BMC Genomics">
        <title>Genome sequence and rapid evolution of the rice pathogen Xanthomonas oryzae pv. oryzae PXO99A.</title>
        <authorList>
            <person name="Salzberg S.L."/>
            <person name="Sommer D.D."/>
            <person name="Schatz M.C."/>
            <person name="Phillippy A.M."/>
            <person name="Rabinowicz P.D."/>
            <person name="Tsuge S."/>
            <person name="Furutani A."/>
            <person name="Ochiai H."/>
            <person name="Delcher A.L."/>
            <person name="Kelley D."/>
            <person name="Madupu R."/>
            <person name="Puiu D."/>
            <person name="Radune D."/>
            <person name="Shumway M."/>
            <person name="Trapnell C."/>
            <person name="Aparna G."/>
            <person name="Jha G."/>
            <person name="Pandey A."/>
            <person name="Patil P.B."/>
            <person name="Ishihara H."/>
            <person name="Meyer D.F."/>
            <person name="Szurek B."/>
            <person name="Verdier V."/>
            <person name="Koebnik R."/>
            <person name="Dow J.M."/>
            <person name="Ryan R.P."/>
            <person name="Hirata H."/>
            <person name="Tsuyumu S."/>
            <person name="Won Lee S."/>
            <person name="Seo Y.S."/>
            <person name="Sriariyanum M."/>
            <person name="Ronald P.C."/>
            <person name="Sonti R.V."/>
            <person name="Van Sluys M.A."/>
            <person name="Leach J.E."/>
            <person name="White F.F."/>
            <person name="Bogdanove A.J."/>
        </authorList>
    </citation>
    <scope>NUCLEOTIDE SEQUENCE [LARGE SCALE GENOMIC DNA]</scope>
    <source>
        <strain evidence="2 3">PXO99A</strain>
    </source>
</reference>
<accession>A0A0K0GGX1</accession>
<dbReference type="AlphaFoldDB" id="A0A0K0GGX1"/>
<proteinExistence type="predicted"/>
<protein>
    <submittedName>
        <fullName evidence="2">Uncharacterized protein</fullName>
    </submittedName>
</protein>
<feature type="transmembrane region" description="Helical" evidence="1">
    <location>
        <begin position="16"/>
        <end position="34"/>
    </location>
</feature>
<evidence type="ECO:0000313" key="2">
    <source>
        <dbReference type="EMBL" id="ACD57471.1"/>
    </source>
</evidence>
<dbReference type="Proteomes" id="UP000001740">
    <property type="component" value="Chromosome"/>
</dbReference>
<sequence length="41" mass="4669">MLYRSSAAAGALQQRWRRLVAAISIAVVLLYLCLNRGMRFE</sequence>